<dbReference type="PRINTS" id="PR00598">
    <property type="entry name" value="HTHMARR"/>
</dbReference>
<comment type="caution">
    <text evidence="2">The sequence shown here is derived from an EMBL/GenBank/DDBJ whole genome shotgun (WGS) entry which is preliminary data.</text>
</comment>
<sequence length="167" mass="18524">MRDEVDAMAAAWERDGLPPSVITLTMLSKRVARLNQMFEHAARAELVEIGLTYAEFDVLAALRRVGEPYRLRPSELARSLYLTSGGTSNVLQRLTKAGYVEREPNPGDARSRWVQLTPDGLDIAETALNAVIRSHGEAMAGVPEEALHRAADALREITAVVGRRRYR</sequence>
<accession>A0ABP7W6U2</accession>
<dbReference type="InterPro" id="IPR000835">
    <property type="entry name" value="HTH_MarR-typ"/>
</dbReference>
<proteinExistence type="predicted"/>
<dbReference type="InterPro" id="IPR036390">
    <property type="entry name" value="WH_DNA-bd_sf"/>
</dbReference>
<dbReference type="InterPro" id="IPR039422">
    <property type="entry name" value="MarR/SlyA-like"/>
</dbReference>
<evidence type="ECO:0000259" key="1">
    <source>
        <dbReference type="PROSITE" id="PS50995"/>
    </source>
</evidence>
<dbReference type="Proteomes" id="UP001500683">
    <property type="component" value="Unassembled WGS sequence"/>
</dbReference>
<dbReference type="EMBL" id="BAAAZG010000034">
    <property type="protein sequence ID" value="GAA4082581.1"/>
    <property type="molecule type" value="Genomic_DNA"/>
</dbReference>
<organism evidence="2 3">
    <name type="scientific">Actinomadura miaoliensis</name>
    <dbReference type="NCBI Taxonomy" id="430685"/>
    <lineage>
        <taxon>Bacteria</taxon>
        <taxon>Bacillati</taxon>
        <taxon>Actinomycetota</taxon>
        <taxon>Actinomycetes</taxon>
        <taxon>Streptosporangiales</taxon>
        <taxon>Thermomonosporaceae</taxon>
        <taxon>Actinomadura</taxon>
    </lineage>
</organism>
<dbReference type="PANTHER" id="PTHR33164:SF104">
    <property type="entry name" value="TRANSCRIPTIONAL REGULATORY PROTEIN"/>
    <property type="match status" value="1"/>
</dbReference>
<evidence type="ECO:0000313" key="3">
    <source>
        <dbReference type="Proteomes" id="UP001500683"/>
    </source>
</evidence>
<keyword evidence="3" id="KW-1185">Reference proteome</keyword>
<gene>
    <name evidence="2" type="ORF">GCM10022214_47240</name>
</gene>
<reference evidence="3" key="1">
    <citation type="journal article" date="2019" name="Int. J. Syst. Evol. Microbiol.">
        <title>The Global Catalogue of Microorganisms (GCM) 10K type strain sequencing project: providing services to taxonomists for standard genome sequencing and annotation.</title>
        <authorList>
            <consortium name="The Broad Institute Genomics Platform"/>
            <consortium name="The Broad Institute Genome Sequencing Center for Infectious Disease"/>
            <person name="Wu L."/>
            <person name="Ma J."/>
        </authorList>
    </citation>
    <scope>NUCLEOTIDE SEQUENCE [LARGE SCALE GENOMIC DNA]</scope>
    <source>
        <strain evidence="3">JCM 16702</strain>
    </source>
</reference>
<feature type="domain" description="HTH marR-type" evidence="1">
    <location>
        <begin position="24"/>
        <end position="159"/>
    </location>
</feature>
<evidence type="ECO:0000313" key="2">
    <source>
        <dbReference type="EMBL" id="GAA4082581.1"/>
    </source>
</evidence>
<dbReference type="SMART" id="SM00347">
    <property type="entry name" value="HTH_MARR"/>
    <property type="match status" value="1"/>
</dbReference>
<dbReference type="Pfam" id="PF12802">
    <property type="entry name" value="MarR_2"/>
    <property type="match status" value="1"/>
</dbReference>
<name>A0ABP7W6U2_9ACTN</name>
<protein>
    <recommendedName>
        <fullName evidence="1">HTH marR-type domain-containing protein</fullName>
    </recommendedName>
</protein>
<dbReference type="SUPFAM" id="SSF46785">
    <property type="entry name" value="Winged helix' DNA-binding domain"/>
    <property type="match status" value="1"/>
</dbReference>
<dbReference type="InterPro" id="IPR036388">
    <property type="entry name" value="WH-like_DNA-bd_sf"/>
</dbReference>
<dbReference type="PROSITE" id="PS50995">
    <property type="entry name" value="HTH_MARR_2"/>
    <property type="match status" value="1"/>
</dbReference>
<dbReference type="PANTHER" id="PTHR33164">
    <property type="entry name" value="TRANSCRIPTIONAL REGULATOR, MARR FAMILY"/>
    <property type="match status" value="1"/>
</dbReference>
<dbReference type="Gene3D" id="1.10.10.10">
    <property type="entry name" value="Winged helix-like DNA-binding domain superfamily/Winged helix DNA-binding domain"/>
    <property type="match status" value="1"/>
</dbReference>